<protein>
    <recommendedName>
        <fullName evidence="7">LIM zinc-binding domain-containing protein</fullName>
    </recommendedName>
</protein>
<feature type="domain" description="LIM zinc-binding" evidence="7">
    <location>
        <begin position="64"/>
        <end position="123"/>
    </location>
</feature>
<evidence type="ECO:0000256" key="6">
    <source>
        <dbReference type="SAM" id="Phobius"/>
    </source>
</evidence>
<dbReference type="AlphaFoldDB" id="A0AAV2TI97"/>
<sequence length="728" mass="81229">MPVIKCRKCQEVCRGDVLRVSNEYFHYACFCCEACGCDLVPAGYYENDGRFYCKADFKKMICRICDLCGAYINGDMVSVLDKFFHHDCFYCHTCRQNFKPGMRVTYWNSQFFCTNCFKPEKRAEEEASRKDGDCKSDLTVSGVANQVRDNKANEQLKTAGNASDYETTKGVASNLSNQAEEDLCSSFCKELAERLAVQYTACEKHVSDGTNLSAADSSNEHHEPDKKSEETHPSGDADKKVSTESPQTEENPPAHDEPAKTEVPTTSEPVGEPENQPNYAEQSTKSPVRLPPLSNSTSSSSLSRVPAPGRVATLVKLLEEMPKYGALDSTNLYPQRSPTDRNQDSLQNQFAPPNQYDKWDSYSRAPNSDKSTTLYLPTDRAREQKFSTQYSTHKTPEAVHICGPHPIGNSSPRKVNFDGKASVINRKRSTSPPPPPPLPTSHLSRSVASSTPVRRSWLPVRNGALIPVTTIGTYRPTPFIEAGYKLSCSVSAQAGSPKIDSTVENSTQETSRTENERAFQDAPLKVEQLGQISGAQLIEMTAQDQLSVMQQYLRREEFEPSSDEALHSAKQESPQTDVRDTVASEEEKRPQSFHSHSATVRRRPGKRLKFRHTRCKSFYGRRLTGVESAVQTTQTKHGRRKLKTKQRTKNTVSRWSLLNLSHGPGSFGQMILGLSVAAISLVFLLASLAWFAERQKTYDPVDDEKSDWKPNWTKGPGGKLYPAPLLQL</sequence>
<feature type="region of interest" description="Disordered" evidence="5">
    <location>
        <begin position="325"/>
        <end position="452"/>
    </location>
</feature>
<feature type="compositionally biased region" description="Basic and acidic residues" evidence="5">
    <location>
        <begin position="577"/>
        <end position="590"/>
    </location>
</feature>
<feature type="compositionally biased region" description="Polar residues" evidence="5">
    <location>
        <begin position="364"/>
        <end position="375"/>
    </location>
</feature>
<feature type="compositionally biased region" description="Low complexity" evidence="5">
    <location>
        <begin position="291"/>
        <end position="303"/>
    </location>
</feature>
<dbReference type="InterPro" id="IPR001781">
    <property type="entry name" value="Znf_LIM"/>
</dbReference>
<evidence type="ECO:0000313" key="9">
    <source>
        <dbReference type="Proteomes" id="UP001497525"/>
    </source>
</evidence>
<feature type="compositionally biased region" description="Basic and acidic residues" evidence="5">
    <location>
        <begin position="218"/>
        <end position="242"/>
    </location>
</feature>
<dbReference type="GO" id="GO:0051015">
    <property type="term" value="F:actin filament binding"/>
    <property type="evidence" value="ECO:0007669"/>
    <property type="project" value="TreeGrafter"/>
</dbReference>
<dbReference type="EMBL" id="CAXLJL010000378">
    <property type="protein sequence ID" value="CAL5137202.1"/>
    <property type="molecule type" value="Genomic_DNA"/>
</dbReference>
<dbReference type="PANTHER" id="PTHR24213:SF17">
    <property type="entry name" value="DEMATIN"/>
    <property type="match status" value="1"/>
</dbReference>
<dbReference type="PROSITE" id="PS50023">
    <property type="entry name" value="LIM_DOMAIN_2"/>
    <property type="match status" value="2"/>
</dbReference>
<dbReference type="GO" id="GO:0051017">
    <property type="term" value="P:actin filament bundle assembly"/>
    <property type="evidence" value="ECO:0007669"/>
    <property type="project" value="TreeGrafter"/>
</dbReference>
<feature type="domain" description="LIM zinc-binding" evidence="7">
    <location>
        <begin position="4"/>
        <end position="63"/>
    </location>
</feature>
<evidence type="ECO:0000256" key="1">
    <source>
        <dbReference type="ARBA" id="ARBA00022723"/>
    </source>
</evidence>
<dbReference type="InterPro" id="IPR051618">
    <property type="entry name" value="Actin-binding_LIM"/>
</dbReference>
<dbReference type="SUPFAM" id="SSF57716">
    <property type="entry name" value="Glucocorticoid receptor-like (DNA-binding domain)"/>
    <property type="match status" value="1"/>
</dbReference>
<evidence type="ECO:0000256" key="4">
    <source>
        <dbReference type="PROSITE-ProRule" id="PRU00125"/>
    </source>
</evidence>
<feature type="transmembrane region" description="Helical" evidence="6">
    <location>
        <begin position="670"/>
        <end position="691"/>
    </location>
</feature>
<dbReference type="GO" id="GO:0015629">
    <property type="term" value="C:actin cytoskeleton"/>
    <property type="evidence" value="ECO:0007669"/>
    <property type="project" value="TreeGrafter"/>
</dbReference>
<keyword evidence="2 4" id="KW-0862">Zinc</keyword>
<feature type="region of interest" description="Disordered" evidence="5">
    <location>
        <begin position="557"/>
        <end position="606"/>
    </location>
</feature>
<evidence type="ECO:0000313" key="8">
    <source>
        <dbReference type="EMBL" id="CAL5137202.1"/>
    </source>
</evidence>
<keyword evidence="6" id="KW-0472">Membrane</keyword>
<dbReference type="PROSITE" id="PS00478">
    <property type="entry name" value="LIM_DOMAIN_1"/>
    <property type="match status" value="2"/>
</dbReference>
<dbReference type="Pfam" id="PF00412">
    <property type="entry name" value="LIM"/>
    <property type="match status" value="2"/>
</dbReference>
<feature type="compositionally biased region" description="Polar residues" evidence="5">
    <location>
        <begin position="328"/>
        <end position="337"/>
    </location>
</feature>
<dbReference type="GO" id="GO:0005886">
    <property type="term" value="C:plasma membrane"/>
    <property type="evidence" value="ECO:0007669"/>
    <property type="project" value="TreeGrafter"/>
</dbReference>
<accession>A0AAV2TI97</accession>
<gene>
    <name evidence="8" type="ORF">CDAUBV1_LOCUS11459</name>
</gene>
<dbReference type="CDD" id="cd09327">
    <property type="entry name" value="LIM1_abLIM"/>
    <property type="match status" value="1"/>
</dbReference>
<feature type="region of interest" description="Disordered" evidence="5">
    <location>
        <begin position="494"/>
        <end position="519"/>
    </location>
</feature>
<keyword evidence="6" id="KW-1133">Transmembrane helix</keyword>
<keyword evidence="3 4" id="KW-0440">LIM domain</keyword>
<dbReference type="GO" id="GO:0030032">
    <property type="term" value="P:lamellipodium assembly"/>
    <property type="evidence" value="ECO:0007669"/>
    <property type="project" value="TreeGrafter"/>
</dbReference>
<dbReference type="GO" id="GO:0046872">
    <property type="term" value="F:metal ion binding"/>
    <property type="evidence" value="ECO:0007669"/>
    <property type="project" value="UniProtKB-KW"/>
</dbReference>
<comment type="caution">
    <text evidence="8">The sequence shown here is derived from an EMBL/GenBank/DDBJ whole genome shotgun (WGS) entry which is preliminary data.</text>
</comment>
<dbReference type="PANTHER" id="PTHR24213">
    <property type="entry name" value="ACTIN-BINDING LIM PROTEIN"/>
    <property type="match status" value="1"/>
</dbReference>
<evidence type="ECO:0000256" key="3">
    <source>
        <dbReference type="ARBA" id="ARBA00023038"/>
    </source>
</evidence>
<feature type="compositionally biased region" description="Basic and acidic residues" evidence="5">
    <location>
        <begin position="557"/>
        <end position="570"/>
    </location>
</feature>
<dbReference type="Proteomes" id="UP001497525">
    <property type="component" value="Unassembled WGS sequence"/>
</dbReference>
<proteinExistence type="predicted"/>
<evidence type="ECO:0000256" key="2">
    <source>
        <dbReference type="ARBA" id="ARBA00022833"/>
    </source>
</evidence>
<keyword evidence="1 4" id="KW-0479">Metal-binding</keyword>
<evidence type="ECO:0000256" key="5">
    <source>
        <dbReference type="SAM" id="MobiDB-lite"/>
    </source>
</evidence>
<name>A0AAV2TI97_CALDB</name>
<feature type="region of interest" description="Disordered" evidence="5">
    <location>
        <begin position="209"/>
        <end position="308"/>
    </location>
</feature>
<dbReference type="Gene3D" id="2.10.110.10">
    <property type="entry name" value="Cysteine Rich Protein"/>
    <property type="match status" value="2"/>
</dbReference>
<organism evidence="8 9">
    <name type="scientific">Calicophoron daubneyi</name>
    <name type="common">Rumen fluke</name>
    <name type="synonym">Paramphistomum daubneyi</name>
    <dbReference type="NCBI Taxonomy" id="300641"/>
    <lineage>
        <taxon>Eukaryota</taxon>
        <taxon>Metazoa</taxon>
        <taxon>Spiralia</taxon>
        <taxon>Lophotrochozoa</taxon>
        <taxon>Platyhelminthes</taxon>
        <taxon>Trematoda</taxon>
        <taxon>Digenea</taxon>
        <taxon>Plagiorchiida</taxon>
        <taxon>Pronocephalata</taxon>
        <taxon>Paramphistomoidea</taxon>
        <taxon>Paramphistomidae</taxon>
        <taxon>Calicophoron</taxon>
    </lineage>
</organism>
<reference evidence="8" key="1">
    <citation type="submission" date="2024-06" db="EMBL/GenBank/DDBJ databases">
        <authorList>
            <person name="Liu X."/>
            <person name="Lenzi L."/>
            <person name="Haldenby T S."/>
            <person name="Uol C."/>
        </authorList>
    </citation>
    <scope>NUCLEOTIDE SEQUENCE</scope>
</reference>
<dbReference type="SMART" id="SM00132">
    <property type="entry name" value="LIM"/>
    <property type="match status" value="2"/>
</dbReference>
<feature type="compositionally biased region" description="Polar residues" evidence="5">
    <location>
        <begin position="275"/>
        <end position="286"/>
    </location>
</feature>
<keyword evidence="6" id="KW-0812">Transmembrane</keyword>
<evidence type="ECO:0000259" key="7">
    <source>
        <dbReference type="PROSITE" id="PS50023"/>
    </source>
</evidence>